<comment type="caution">
    <text evidence="1">The sequence shown here is derived from an EMBL/GenBank/DDBJ whole genome shotgun (WGS) entry which is preliminary data.</text>
</comment>
<protein>
    <submittedName>
        <fullName evidence="1">Uncharacterized protein</fullName>
    </submittedName>
</protein>
<keyword evidence="2" id="KW-1185">Reference proteome</keyword>
<organism evidence="1 2">
    <name type="scientific">Allacma fusca</name>
    <dbReference type="NCBI Taxonomy" id="39272"/>
    <lineage>
        <taxon>Eukaryota</taxon>
        <taxon>Metazoa</taxon>
        <taxon>Ecdysozoa</taxon>
        <taxon>Arthropoda</taxon>
        <taxon>Hexapoda</taxon>
        <taxon>Collembola</taxon>
        <taxon>Symphypleona</taxon>
        <taxon>Sminthuridae</taxon>
        <taxon>Allacma</taxon>
    </lineage>
</organism>
<dbReference type="EMBL" id="CAJVCH010473426">
    <property type="protein sequence ID" value="CAG7820232.1"/>
    <property type="molecule type" value="Genomic_DNA"/>
</dbReference>
<dbReference type="AlphaFoldDB" id="A0A8J2KUY4"/>
<sequence>EINYKFPSQIDQSHQYEICMDFCRLDPGLGSGREQTDLPGKRNSKGIRHVKSLAIASYESVSQVPAIEKGLEKNIGEEIKTDPTALTDVNTGSGV</sequence>
<proteinExistence type="predicted"/>
<evidence type="ECO:0000313" key="2">
    <source>
        <dbReference type="Proteomes" id="UP000708208"/>
    </source>
</evidence>
<accession>A0A8J2KUY4</accession>
<gene>
    <name evidence="1" type="ORF">AFUS01_LOCUS30635</name>
</gene>
<reference evidence="1" key="1">
    <citation type="submission" date="2021-06" db="EMBL/GenBank/DDBJ databases">
        <authorList>
            <person name="Hodson N. C."/>
            <person name="Mongue J. A."/>
            <person name="Jaron S. K."/>
        </authorList>
    </citation>
    <scope>NUCLEOTIDE SEQUENCE</scope>
</reference>
<evidence type="ECO:0000313" key="1">
    <source>
        <dbReference type="EMBL" id="CAG7820232.1"/>
    </source>
</evidence>
<dbReference type="Proteomes" id="UP000708208">
    <property type="component" value="Unassembled WGS sequence"/>
</dbReference>
<feature type="non-terminal residue" evidence="1">
    <location>
        <position position="1"/>
    </location>
</feature>
<name>A0A8J2KUY4_9HEXA</name>
<feature type="non-terminal residue" evidence="1">
    <location>
        <position position="95"/>
    </location>
</feature>